<dbReference type="SUPFAM" id="SSF69318">
    <property type="entry name" value="Integrin alpha N-terminal domain"/>
    <property type="match status" value="2"/>
</dbReference>
<dbReference type="Proteomes" id="UP000270046">
    <property type="component" value="Chromosome"/>
</dbReference>
<evidence type="ECO:0000313" key="3">
    <source>
        <dbReference type="EMBL" id="AYL95672.1"/>
    </source>
</evidence>
<dbReference type="PANTHER" id="PTHR16026">
    <property type="entry name" value="CARTILAGE ACIDIC PROTEIN 1"/>
    <property type="match status" value="1"/>
</dbReference>
<dbReference type="Pfam" id="PF07593">
    <property type="entry name" value="UnbV_ASPIC"/>
    <property type="match status" value="1"/>
</dbReference>
<protein>
    <submittedName>
        <fullName evidence="3">RNA-binding protein</fullName>
    </submittedName>
</protein>
<dbReference type="InterPro" id="IPR028994">
    <property type="entry name" value="Integrin_alpha_N"/>
</dbReference>
<evidence type="ECO:0000259" key="2">
    <source>
        <dbReference type="Pfam" id="PF07593"/>
    </source>
</evidence>
<dbReference type="AlphaFoldDB" id="A0A494VXF7"/>
<reference evidence="3 4" key="1">
    <citation type="submission" date="2018-10" db="EMBL/GenBank/DDBJ databases">
        <title>Genome sequencing of Mucilaginibacter sp. HYN0043.</title>
        <authorList>
            <person name="Kim M."/>
            <person name="Yi H."/>
        </authorList>
    </citation>
    <scope>NUCLEOTIDE SEQUENCE [LARGE SCALE GENOMIC DNA]</scope>
    <source>
        <strain evidence="3 4">HYN0043</strain>
    </source>
</reference>
<organism evidence="3 4">
    <name type="scientific">Mucilaginibacter celer</name>
    <dbReference type="NCBI Taxonomy" id="2305508"/>
    <lineage>
        <taxon>Bacteria</taxon>
        <taxon>Pseudomonadati</taxon>
        <taxon>Bacteroidota</taxon>
        <taxon>Sphingobacteriia</taxon>
        <taxon>Sphingobacteriales</taxon>
        <taxon>Sphingobacteriaceae</taxon>
        <taxon>Mucilaginibacter</taxon>
    </lineage>
</organism>
<dbReference type="RefSeq" id="WP_119411630.1">
    <property type="nucleotide sequence ID" value="NZ_CP032869.1"/>
</dbReference>
<sequence length="1112" mass="124487">MNYANTPLMPLKKILLYSFLLLVGFACLLSCKHKKEGEGVFKLLPANETGVGFINKNVVSDSVNILDYLYFYNGAGVASADFNNDGLPDLYFVSNQGDNKLYLNKGGMKFEDITAKAGVAGTGNWKTGVTIVDINGDGLKDIYLSVVSGYKTFKGKNQLFINNGDLTFTESAAKYGLDFAGLSTQASFFDYDKDGDLDMFLLTSSVHSNDTYGDSTQRFKYSHDAGDHLFRNDNGHFTDVTAGSGIYSAPIGYGLGLSIGDLNNDGWDDIYVSNDFFEQDYYYINQHNGTFKEQLKSAFGHTSLFSMGNAISDINKDGHLDVLTTDMLPEEMKVLRSTINDEPLDIYNQEVNAGYYYQYSKNCLQLNVGNGSKFVDLSLYSNVSATDWTWSPLVQDFDMDGKKDMFFSNGIKRRLNDMDYLKYLGDPQVMQAYKENRVFDKDKINKMPEGGVHNYFYRGDDKLKFTDVSLGNDMQNASISAGSVAVDLDNDGDLDIVTNNMDEPAYIYQNTTTESHKDAKPLYLKYNVKYNKENRDGIGTKLFLKSADHIDHQEIQTSSAYESNLSNDLLFTFGPGDKPEQLLVVWPDNSYQVIQDFMPGEKITLSYNRQSVDSAKRVSQVIADFINNRQQFTSQSVQTKVLAGVKTFDTPDFNYYSLLPHTYLQHTPGVAVTDANGDGADDIYVGGIAGEEKYLLAGDKSGGFKKINVPAFDRDKELGDEQAAWADVNKDGKPDLIVITANHPFTEPEKLAQPRLYINKGNFQFEFQPLPKLNYQASKITMFDFNGDGLNDILFTSAVPFRDYTAVTPSAILINKGNGRFEMSTDKSYDEIRNLSYVTDISVTDADGNGKPDLLIAAEWQPICLFLNDGKTLKRFVSPVLDKEKGWWQSALITDIDGDGKADLVAGNWGQNNKYNVTTNTPLYAYNNDLDKDGKNDLILSYSYKGLYYPFRPKNDLEQELPYIKKEWLSYQKMADKTTDEVFKGKLDESKRLEANQFSSIFVSDVLHATTVTELPYLYQQAPIRSIIKNSNGQIILNGNFWGVVPYEGKYDALGIVSLGYDKKQKQFKASNYFVNSAFNGQELTYLAPIKNGKPGSCVVVTYDGRILLVSL</sequence>
<evidence type="ECO:0000256" key="1">
    <source>
        <dbReference type="ARBA" id="ARBA00022729"/>
    </source>
</evidence>
<gene>
    <name evidence="3" type="ORF">HYN43_010400</name>
</gene>
<keyword evidence="1" id="KW-0732">Signal</keyword>
<evidence type="ECO:0000313" key="4">
    <source>
        <dbReference type="Proteomes" id="UP000270046"/>
    </source>
</evidence>
<dbReference type="PANTHER" id="PTHR16026:SF0">
    <property type="entry name" value="CARTILAGE ACIDIC PROTEIN 1"/>
    <property type="match status" value="1"/>
</dbReference>
<feature type="domain" description="ASPIC/UnbV" evidence="2">
    <location>
        <begin position="537"/>
        <end position="601"/>
    </location>
</feature>
<accession>A0A494VXF7</accession>
<dbReference type="KEGG" id="muh:HYN43_010400"/>
<keyword evidence="4" id="KW-1185">Reference proteome</keyword>
<proteinExistence type="predicted"/>
<dbReference type="Pfam" id="PF13517">
    <property type="entry name" value="FG-GAP_3"/>
    <property type="match status" value="5"/>
</dbReference>
<dbReference type="Gene3D" id="2.130.10.130">
    <property type="entry name" value="Integrin alpha, N-terminal"/>
    <property type="match status" value="4"/>
</dbReference>
<dbReference type="EMBL" id="CP032869">
    <property type="protein sequence ID" value="AYL95672.1"/>
    <property type="molecule type" value="Genomic_DNA"/>
</dbReference>
<dbReference type="InterPro" id="IPR013517">
    <property type="entry name" value="FG-GAP"/>
</dbReference>
<dbReference type="OrthoDB" id="974255at2"/>
<dbReference type="InterPro" id="IPR011519">
    <property type="entry name" value="UnbV_ASPIC"/>
</dbReference>
<name>A0A494VXF7_9SPHI</name>
<dbReference type="InterPro" id="IPR027039">
    <property type="entry name" value="Crtac1"/>
</dbReference>